<evidence type="ECO:0000313" key="7">
    <source>
        <dbReference type="EMBL" id="SHG97552.1"/>
    </source>
</evidence>
<feature type="transmembrane region" description="Helical" evidence="6">
    <location>
        <begin position="33"/>
        <end position="53"/>
    </location>
</feature>
<gene>
    <name evidence="7" type="ORF">SAMN05444320_11793</name>
</gene>
<evidence type="ECO:0000313" key="8">
    <source>
        <dbReference type="Proteomes" id="UP000184501"/>
    </source>
</evidence>
<dbReference type="InterPro" id="IPR007208">
    <property type="entry name" value="MrpF/PhaF-like"/>
</dbReference>
<dbReference type="STRING" id="2017.SAMN05444320_11793"/>
<keyword evidence="3 6" id="KW-0812">Transmembrane</keyword>
<evidence type="ECO:0000256" key="2">
    <source>
        <dbReference type="ARBA" id="ARBA00022475"/>
    </source>
</evidence>
<comment type="subcellular location">
    <subcellularLocation>
        <location evidence="1">Cell membrane</location>
        <topology evidence="1">Multi-pass membrane protein</topology>
    </subcellularLocation>
</comment>
<dbReference type="AlphaFoldDB" id="A0A1M5P727"/>
<reference evidence="7 8" key="1">
    <citation type="submission" date="2016-11" db="EMBL/GenBank/DDBJ databases">
        <authorList>
            <person name="Jaros S."/>
            <person name="Januszkiewicz K."/>
            <person name="Wedrychowicz H."/>
        </authorList>
    </citation>
    <scope>NUCLEOTIDE SEQUENCE [LARGE SCALE GENOMIC DNA]</scope>
    <source>
        <strain evidence="7 8">DSM 44523</strain>
    </source>
</reference>
<evidence type="ECO:0000256" key="3">
    <source>
        <dbReference type="ARBA" id="ARBA00022692"/>
    </source>
</evidence>
<keyword evidence="8" id="KW-1185">Reference proteome</keyword>
<protein>
    <submittedName>
        <fullName evidence="7">Multisubunit sodium/proton antiporter, MrpF subunit</fullName>
    </submittedName>
</protein>
<feature type="transmembrane region" description="Helical" evidence="6">
    <location>
        <begin position="6"/>
        <end position="24"/>
    </location>
</feature>
<keyword evidence="2" id="KW-1003">Cell membrane</keyword>
<dbReference type="Proteomes" id="UP000184501">
    <property type="component" value="Unassembled WGS sequence"/>
</dbReference>
<name>A0A1M5P727_STRHI</name>
<sequence>MGVVFTIVLGLLAASALLVVVRLLRGPGALDRIVAVDVLVVLLVAGTAVQIAMTGRGGNIALLVAVALLAFVSSMTAARLAKEREL</sequence>
<organism evidence="7 8">
    <name type="scientific">Streptoalloteichus hindustanus</name>
    <dbReference type="NCBI Taxonomy" id="2017"/>
    <lineage>
        <taxon>Bacteria</taxon>
        <taxon>Bacillati</taxon>
        <taxon>Actinomycetota</taxon>
        <taxon>Actinomycetes</taxon>
        <taxon>Pseudonocardiales</taxon>
        <taxon>Pseudonocardiaceae</taxon>
        <taxon>Streptoalloteichus</taxon>
    </lineage>
</organism>
<dbReference type="Pfam" id="PF04066">
    <property type="entry name" value="MrpF_PhaF"/>
    <property type="match status" value="1"/>
</dbReference>
<evidence type="ECO:0000256" key="4">
    <source>
        <dbReference type="ARBA" id="ARBA00022989"/>
    </source>
</evidence>
<keyword evidence="5 6" id="KW-0472">Membrane</keyword>
<dbReference type="RefSeq" id="WP_073489837.1">
    <property type="nucleotide sequence ID" value="NZ_FQVN01000017.1"/>
</dbReference>
<feature type="transmembrane region" description="Helical" evidence="6">
    <location>
        <begin position="59"/>
        <end position="81"/>
    </location>
</feature>
<proteinExistence type="predicted"/>
<accession>A0A1M5P727</accession>
<evidence type="ECO:0000256" key="5">
    <source>
        <dbReference type="ARBA" id="ARBA00023136"/>
    </source>
</evidence>
<dbReference type="EMBL" id="FQVN01000017">
    <property type="protein sequence ID" value="SHG97552.1"/>
    <property type="molecule type" value="Genomic_DNA"/>
</dbReference>
<evidence type="ECO:0000256" key="6">
    <source>
        <dbReference type="SAM" id="Phobius"/>
    </source>
</evidence>
<keyword evidence="4 6" id="KW-1133">Transmembrane helix</keyword>
<evidence type="ECO:0000256" key="1">
    <source>
        <dbReference type="ARBA" id="ARBA00004651"/>
    </source>
</evidence>
<dbReference type="GO" id="GO:0005886">
    <property type="term" value="C:plasma membrane"/>
    <property type="evidence" value="ECO:0007669"/>
    <property type="project" value="UniProtKB-SubCell"/>
</dbReference>
<dbReference type="GO" id="GO:0015075">
    <property type="term" value="F:monoatomic ion transmembrane transporter activity"/>
    <property type="evidence" value="ECO:0007669"/>
    <property type="project" value="InterPro"/>
</dbReference>